<sequence length="430" mass="47239">MADSGASSPGSSPVELRHCVDELLRFTLQSHVAGTLNLAFDLGLSVEFCSALLRDDPCGHSPVSPSPSSEIVQGVPAYPLYKRLASALEEALSSGVSFPRHESLAWFNQEDDIHNKKVLDQLISSKGAELLNILKSIKFELHVQEPYFTQLKDGLKTIEGRCAHGNYKRIVSGDLILFNKCLVLEVQDVHWYASFFEMLGAECLSEVLPGVNSVAEGVQFYRKFYTEEKEKSNGVLAIGVSRSIDQPYISLARIISGLTSKGVQKLLGLVHTAGTVPESLPPPRSALLSAFQLPYNPNVKGSTLTDGARALAKHVNRSSDKYWGNFKGSGENLGLLLVLYCCLIDLFHSSYNDIFLANSDSCKNELAKDVISRLVATCQWQNLHAGPPHGVVFEIRDVSGYGARWSEDGLKFIGFLEPYVKDGHVKGWKH</sequence>
<accession>A0A8B8PQT3</accession>
<dbReference type="InterPro" id="IPR007374">
    <property type="entry name" value="ASCH_domain"/>
</dbReference>
<dbReference type="KEGG" id="rarg:115745270"/>
<dbReference type="Pfam" id="PF04266">
    <property type="entry name" value="ASCH"/>
    <property type="match status" value="1"/>
</dbReference>
<dbReference type="InterPro" id="IPR015947">
    <property type="entry name" value="PUA-like_sf"/>
</dbReference>
<dbReference type="PANTHER" id="PTHR34204">
    <property type="entry name" value="RNA-BINDING ASCH DOMAIN PROTEIN"/>
    <property type="match status" value="1"/>
</dbReference>
<dbReference type="RefSeq" id="XP_030536588.1">
    <property type="nucleotide sequence ID" value="XM_030680728.2"/>
</dbReference>
<protein>
    <submittedName>
        <fullName evidence="3">Uncharacterized protein LOC115745270 isoform X1</fullName>
    </submittedName>
</protein>
<evidence type="ECO:0000313" key="2">
    <source>
        <dbReference type="Proteomes" id="UP000827889"/>
    </source>
</evidence>
<dbReference type="GeneID" id="115745270"/>
<dbReference type="AlphaFoldDB" id="A0A8B8PQT3"/>
<dbReference type="SUPFAM" id="SSF88697">
    <property type="entry name" value="PUA domain-like"/>
    <property type="match status" value="1"/>
</dbReference>
<keyword evidence="2" id="KW-1185">Reference proteome</keyword>
<gene>
    <name evidence="3" type="primary">LOC115745270</name>
</gene>
<dbReference type="Proteomes" id="UP000827889">
    <property type="component" value="Chromosome 1"/>
</dbReference>
<dbReference type="CDD" id="cd06555">
    <property type="entry name" value="ASCH_PF0470_like"/>
    <property type="match status" value="1"/>
</dbReference>
<organism evidence="2 3">
    <name type="scientific">Rhodamnia argentea</name>
    <dbReference type="NCBI Taxonomy" id="178133"/>
    <lineage>
        <taxon>Eukaryota</taxon>
        <taxon>Viridiplantae</taxon>
        <taxon>Streptophyta</taxon>
        <taxon>Embryophyta</taxon>
        <taxon>Tracheophyta</taxon>
        <taxon>Spermatophyta</taxon>
        <taxon>Magnoliopsida</taxon>
        <taxon>eudicotyledons</taxon>
        <taxon>Gunneridae</taxon>
        <taxon>Pentapetalae</taxon>
        <taxon>rosids</taxon>
        <taxon>malvids</taxon>
        <taxon>Myrtales</taxon>
        <taxon>Myrtaceae</taxon>
        <taxon>Myrtoideae</taxon>
        <taxon>Myrteae</taxon>
        <taxon>Australasian group</taxon>
        <taxon>Rhodamnia</taxon>
    </lineage>
</organism>
<dbReference type="SMART" id="SM01022">
    <property type="entry name" value="ASCH"/>
    <property type="match status" value="1"/>
</dbReference>
<feature type="domain" description="ASCH" evidence="1">
    <location>
        <begin position="141"/>
        <end position="244"/>
    </location>
</feature>
<evidence type="ECO:0000313" key="3">
    <source>
        <dbReference type="RefSeq" id="XP_030536588.1"/>
    </source>
</evidence>
<evidence type="ECO:0000259" key="1">
    <source>
        <dbReference type="SMART" id="SM01022"/>
    </source>
</evidence>
<reference evidence="3" key="2">
    <citation type="submission" date="2025-08" db="UniProtKB">
        <authorList>
            <consortium name="RefSeq"/>
        </authorList>
    </citation>
    <scope>IDENTIFICATION</scope>
    <source>
        <tissue evidence="3">Leaf</tissue>
    </source>
</reference>
<name>A0A8B8PQT3_9MYRT</name>
<reference evidence="2" key="1">
    <citation type="submission" date="2025-05" db="UniProtKB">
        <authorList>
            <consortium name="RefSeq"/>
        </authorList>
    </citation>
    <scope>NUCLEOTIDE SEQUENCE [LARGE SCALE GENOMIC DNA]</scope>
</reference>
<dbReference type="OrthoDB" id="112749at2759"/>
<proteinExistence type="predicted"/>
<dbReference type="Gene3D" id="2.30.130.30">
    <property type="entry name" value="Hypothetical protein"/>
    <property type="match status" value="1"/>
</dbReference>
<dbReference type="PANTHER" id="PTHR34204:SF2">
    <property type="entry name" value="RNA-BINDING ASCH DOMAIN PROTEIN"/>
    <property type="match status" value="1"/>
</dbReference>